<keyword evidence="2" id="KW-0687">Ribonucleoprotein</keyword>
<keyword evidence="3" id="KW-1185">Reference proteome</keyword>
<accession>A0ABY5GM44</accession>
<gene>
    <name evidence="2" type="ORF">NNL38_22510</name>
</gene>
<reference evidence="2" key="1">
    <citation type="submission" date="2022-07" db="EMBL/GenBank/DDBJ databases">
        <title>Genome sequencing of Photobacterium atrarenae GJH2-4.</title>
        <authorList>
            <person name="Park S.-J."/>
        </authorList>
    </citation>
    <scope>NUCLEOTIDE SEQUENCE</scope>
    <source>
        <strain evidence="2">GJH2-4</strain>
    </source>
</reference>
<dbReference type="EMBL" id="CP101509">
    <property type="protein sequence ID" value="UTV29784.1"/>
    <property type="molecule type" value="Genomic_DNA"/>
</dbReference>
<evidence type="ECO:0000256" key="1">
    <source>
        <dbReference type="SAM" id="MobiDB-lite"/>
    </source>
</evidence>
<protein>
    <submittedName>
        <fullName evidence="2">60S ribosomal protein L13</fullName>
    </submittedName>
</protein>
<organism evidence="2 3">
    <name type="scientific">Photobacterium atrarenae</name>
    <dbReference type="NCBI Taxonomy" id="865757"/>
    <lineage>
        <taxon>Bacteria</taxon>
        <taxon>Pseudomonadati</taxon>
        <taxon>Pseudomonadota</taxon>
        <taxon>Gammaproteobacteria</taxon>
        <taxon>Vibrionales</taxon>
        <taxon>Vibrionaceae</taxon>
        <taxon>Photobacterium</taxon>
    </lineage>
</organism>
<feature type="compositionally biased region" description="Basic and acidic residues" evidence="1">
    <location>
        <begin position="40"/>
        <end position="57"/>
    </location>
</feature>
<name>A0ABY5GM44_9GAMM</name>
<sequence>MAKLDQKFSKGSKFKPKFDDDEDLYDFNQPSKKKKRRIARQRDEYQDFQDDRDWDYQ</sequence>
<feature type="region of interest" description="Disordered" evidence="1">
    <location>
        <begin position="1"/>
        <end position="57"/>
    </location>
</feature>
<evidence type="ECO:0000313" key="3">
    <source>
        <dbReference type="Proteomes" id="UP001057998"/>
    </source>
</evidence>
<dbReference type="GO" id="GO:0005840">
    <property type="term" value="C:ribosome"/>
    <property type="evidence" value="ECO:0007669"/>
    <property type="project" value="UniProtKB-KW"/>
</dbReference>
<proteinExistence type="predicted"/>
<evidence type="ECO:0000313" key="2">
    <source>
        <dbReference type="EMBL" id="UTV29784.1"/>
    </source>
</evidence>
<keyword evidence="2" id="KW-0689">Ribosomal protein</keyword>
<dbReference type="RefSeq" id="WP_255391107.1">
    <property type="nucleotide sequence ID" value="NZ_CP101509.1"/>
</dbReference>
<dbReference type="Proteomes" id="UP001057998">
    <property type="component" value="Chromosome 2"/>
</dbReference>